<proteinExistence type="predicted"/>
<dbReference type="Proteomes" id="UP000429607">
    <property type="component" value="Unassembled WGS sequence"/>
</dbReference>
<dbReference type="AlphaFoldDB" id="A0A6A3HRG5"/>
<protein>
    <recommendedName>
        <fullName evidence="3">RxLR effector protein</fullName>
    </recommendedName>
</protein>
<sequence>MQEEEERAIKLPGKSKFVKWLNPSTESKLPSADVRQIKKWVKNKNSEEDVFKQLELDSGMEKVLANAKLDTYAAYIDRFNKKNPDNKVSMIDMFTKTYGDDVVARALEVGADAPSTRKIASRLWRELLGSWKHNRDSADDIFKLLKLDEAGTDLFAMPQLNTWFIFTRMTVHDPKEEMVSVLAATYGYDGLSRIFLSATPRDTTMRFIALDLETAMGKMWLREGQTPDEIFKLLKLDGGVNSFVANPNVKTLSSYIDKFNVNADQPTTLVGVFKNFYGVKRMSEMLDEAKKVPGMETRVDKWKSQLASENLRARRIQ</sequence>
<accession>A0A6A3HRG5</accession>
<evidence type="ECO:0008006" key="3">
    <source>
        <dbReference type="Google" id="ProtNLM"/>
    </source>
</evidence>
<evidence type="ECO:0000313" key="2">
    <source>
        <dbReference type="Proteomes" id="UP000429607"/>
    </source>
</evidence>
<dbReference type="EMBL" id="QXFV01004126">
    <property type="protein sequence ID" value="KAE8971552.1"/>
    <property type="molecule type" value="Genomic_DNA"/>
</dbReference>
<organism evidence="1 2">
    <name type="scientific">Phytophthora rubi</name>
    <dbReference type="NCBI Taxonomy" id="129364"/>
    <lineage>
        <taxon>Eukaryota</taxon>
        <taxon>Sar</taxon>
        <taxon>Stramenopiles</taxon>
        <taxon>Oomycota</taxon>
        <taxon>Peronosporomycetes</taxon>
        <taxon>Peronosporales</taxon>
        <taxon>Peronosporaceae</taxon>
        <taxon>Phytophthora</taxon>
    </lineage>
</organism>
<comment type="caution">
    <text evidence="1">The sequence shown here is derived from an EMBL/GenBank/DDBJ whole genome shotgun (WGS) entry which is preliminary data.</text>
</comment>
<name>A0A6A3HRG5_9STRA</name>
<evidence type="ECO:0000313" key="1">
    <source>
        <dbReference type="EMBL" id="KAE8971552.1"/>
    </source>
</evidence>
<reference evidence="1 2" key="1">
    <citation type="submission" date="2018-09" db="EMBL/GenBank/DDBJ databases">
        <title>Genomic investigation of the strawberry pathogen Phytophthora fragariae indicates pathogenicity is determined by transcriptional variation in three key races.</title>
        <authorList>
            <person name="Adams T.M."/>
            <person name="Armitage A.D."/>
            <person name="Sobczyk M.K."/>
            <person name="Bates H.J."/>
            <person name="Dunwell J.M."/>
            <person name="Nellist C.F."/>
            <person name="Harrison R.J."/>
        </authorList>
    </citation>
    <scope>NUCLEOTIDE SEQUENCE [LARGE SCALE GENOMIC DNA]</scope>
    <source>
        <strain evidence="1 2">SCRP249</strain>
    </source>
</reference>
<gene>
    <name evidence="1" type="ORF">PR001_g26853</name>
</gene>